<evidence type="ECO:0000313" key="12">
    <source>
        <dbReference type="Proteomes" id="UP000007305"/>
    </source>
</evidence>
<keyword evidence="12" id="KW-1185">Reference proteome</keyword>
<dbReference type="FunFam" id="3.30.40.10:FF:000521">
    <property type="entry name" value="RING/U-box superfamily protein"/>
    <property type="match status" value="1"/>
</dbReference>
<name>A0A804PHQ3_MAIZE</name>
<feature type="domain" description="RING-type" evidence="10">
    <location>
        <begin position="352"/>
        <end position="392"/>
    </location>
</feature>
<evidence type="ECO:0000256" key="8">
    <source>
        <dbReference type="PROSITE-ProRule" id="PRU00175"/>
    </source>
</evidence>
<dbReference type="PANTHER" id="PTHR46463">
    <property type="entry name" value="ZINC FINGER, RING/FYVE/PHD-TYPE"/>
    <property type="match status" value="1"/>
</dbReference>
<feature type="region of interest" description="Disordered" evidence="9">
    <location>
        <begin position="41"/>
        <end position="87"/>
    </location>
</feature>
<dbReference type="Gene3D" id="1.10.510.10">
    <property type="entry name" value="Transferase(Phosphotransferase) domain 1"/>
    <property type="match status" value="1"/>
</dbReference>
<evidence type="ECO:0000256" key="9">
    <source>
        <dbReference type="SAM" id="MobiDB-lite"/>
    </source>
</evidence>
<proteinExistence type="predicted"/>
<evidence type="ECO:0000256" key="3">
    <source>
        <dbReference type="ARBA" id="ARBA00022679"/>
    </source>
</evidence>
<dbReference type="InParanoid" id="A0A804PHQ3"/>
<reference evidence="11" key="3">
    <citation type="submission" date="2021-05" db="UniProtKB">
        <authorList>
            <consortium name="EnsemblPlants"/>
        </authorList>
    </citation>
    <scope>IDENTIFICATION</scope>
    <source>
        <strain evidence="11">cv. B73</strain>
    </source>
</reference>
<evidence type="ECO:0000313" key="11">
    <source>
        <dbReference type="EnsemblPlants" id="Zm00001eb238630_P001"/>
    </source>
</evidence>
<sequence>MMSFICKDIQDPEPNQKLYRSESRHLKEVAAAVPLISGVRLPSSVTHRPPRCPSQCARRASRQSDNRSPSRAPSPLQGPATTHGENRQCVHVRSLRISGGKEKQNARLQKIWEKALRPLKIPFTLHAIADRRRAAHDVVPLRTQGDRKQASTRHVASMMFLFSTLGIAGIPHLKWFSVEGQYNVMVIDLLGPSLKGLFNYCSRKFSLKTVLMLADQIYTATFQRLESRPNNPAQGVAPLGSTNPSVNINDNSLNLVSRSPLYDTNPRYARVQREGLVSRHEKSINLAQEESLALRRNASSSGIEHLAAQKKRNSTENEGEYKVHRSESTKSLSTKAYSSSYAVVASEDEDVCPTCLEEYTPDNPKIITKCCHHFHLGCIYEWMERSDTCPICGKEMEFCESP</sequence>
<dbReference type="PANTHER" id="PTHR46463:SF10">
    <property type="entry name" value="OS01G0926200 PROTEIN"/>
    <property type="match status" value="1"/>
</dbReference>
<dbReference type="InterPro" id="IPR011009">
    <property type="entry name" value="Kinase-like_dom_sf"/>
</dbReference>
<dbReference type="Gramene" id="Zm00001eb238630_T001">
    <property type="protein sequence ID" value="Zm00001eb238630_P001"/>
    <property type="gene ID" value="Zm00001eb238630"/>
</dbReference>
<accession>A0A804PHQ3</accession>
<dbReference type="Pfam" id="PF13639">
    <property type="entry name" value="zf-RING_2"/>
    <property type="match status" value="1"/>
</dbReference>
<reference evidence="11" key="2">
    <citation type="submission" date="2019-07" db="EMBL/GenBank/DDBJ databases">
        <authorList>
            <person name="Seetharam A."/>
            <person name="Woodhouse M."/>
            <person name="Cannon E."/>
        </authorList>
    </citation>
    <scope>NUCLEOTIDE SEQUENCE [LARGE SCALE GENOMIC DNA]</scope>
    <source>
        <strain evidence="11">cv. B73</strain>
    </source>
</reference>
<dbReference type="GO" id="GO:0061630">
    <property type="term" value="F:ubiquitin protein ligase activity"/>
    <property type="evidence" value="ECO:0007669"/>
    <property type="project" value="UniProtKB-EC"/>
</dbReference>
<dbReference type="GO" id="GO:0008270">
    <property type="term" value="F:zinc ion binding"/>
    <property type="evidence" value="ECO:0007669"/>
    <property type="project" value="UniProtKB-KW"/>
</dbReference>
<dbReference type="Proteomes" id="UP000007305">
    <property type="component" value="Chromosome 5"/>
</dbReference>
<keyword evidence="3" id="KW-0808">Transferase</keyword>
<evidence type="ECO:0000256" key="5">
    <source>
        <dbReference type="ARBA" id="ARBA00022771"/>
    </source>
</evidence>
<dbReference type="AlphaFoldDB" id="A0A804PHQ3"/>
<organism evidence="11 12">
    <name type="scientific">Zea mays</name>
    <name type="common">Maize</name>
    <dbReference type="NCBI Taxonomy" id="4577"/>
    <lineage>
        <taxon>Eukaryota</taxon>
        <taxon>Viridiplantae</taxon>
        <taxon>Streptophyta</taxon>
        <taxon>Embryophyta</taxon>
        <taxon>Tracheophyta</taxon>
        <taxon>Spermatophyta</taxon>
        <taxon>Magnoliopsida</taxon>
        <taxon>Liliopsida</taxon>
        <taxon>Poales</taxon>
        <taxon>Poaceae</taxon>
        <taxon>PACMAD clade</taxon>
        <taxon>Panicoideae</taxon>
        <taxon>Andropogonodae</taxon>
        <taxon>Andropogoneae</taxon>
        <taxon>Tripsacinae</taxon>
        <taxon>Zea</taxon>
    </lineage>
</organism>
<dbReference type="EnsemblPlants" id="Zm00001eb238630_T001">
    <property type="protein sequence ID" value="Zm00001eb238630_P001"/>
    <property type="gene ID" value="Zm00001eb238630"/>
</dbReference>
<dbReference type="GO" id="GO:0004842">
    <property type="term" value="F:ubiquitin-protein transferase activity"/>
    <property type="evidence" value="ECO:0000318"/>
    <property type="project" value="GO_Central"/>
</dbReference>
<dbReference type="InterPro" id="IPR001841">
    <property type="entry name" value="Znf_RING"/>
</dbReference>
<evidence type="ECO:0000256" key="1">
    <source>
        <dbReference type="ARBA" id="ARBA00000900"/>
    </source>
</evidence>
<dbReference type="EC" id="2.3.2.27" evidence="2"/>
<keyword evidence="6" id="KW-0833">Ubl conjugation pathway</keyword>
<comment type="catalytic activity">
    <reaction evidence="1">
        <text>S-ubiquitinyl-[E2 ubiquitin-conjugating enzyme]-L-cysteine + [acceptor protein]-L-lysine = [E2 ubiquitin-conjugating enzyme]-L-cysteine + N(6)-ubiquitinyl-[acceptor protein]-L-lysine.</text>
        <dbReference type="EC" id="2.3.2.27"/>
    </reaction>
</comment>
<dbReference type="SUPFAM" id="SSF57850">
    <property type="entry name" value="RING/U-box"/>
    <property type="match status" value="1"/>
</dbReference>
<evidence type="ECO:0000256" key="2">
    <source>
        <dbReference type="ARBA" id="ARBA00012483"/>
    </source>
</evidence>
<protein>
    <recommendedName>
        <fullName evidence="2">RING-type E3 ubiquitin transferase</fullName>
        <ecNumber evidence="2">2.3.2.27</ecNumber>
    </recommendedName>
</protein>
<reference evidence="12" key="1">
    <citation type="journal article" date="2009" name="Science">
        <title>The B73 maize genome: complexity, diversity, and dynamics.</title>
        <authorList>
            <person name="Schnable P.S."/>
            <person name="Ware D."/>
            <person name="Fulton R.S."/>
            <person name="Stein J.C."/>
            <person name="Wei F."/>
            <person name="Pasternak S."/>
            <person name="Liang C."/>
            <person name="Zhang J."/>
            <person name="Fulton L."/>
            <person name="Graves T.A."/>
            <person name="Minx P."/>
            <person name="Reily A.D."/>
            <person name="Courtney L."/>
            <person name="Kruchowski S.S."/>
            <person name="Tomlinson C."/>
            <person name="Strong C."/>
            <person name="Delehaunty K."/>
            <person name="Fronick C."/>
            <person name="Courtney B."/>
            <person name="Rock S.M."/>
            <person name="Belter E."/>
            <person name="Du F."/>
            <person name="Kim K."/>
            <person name="Abbott R.M."/>
            <person name="Cotton M."/>
            <person name="Levy A."/>
            <person name="Marchetto P."/>
            <person name="Ochoa K."/>
            <person name="Jackson S.M."/>
            <person name="Gillam B."/>
            <person name="Chen W."/>
            <person name="Yan L."/>
            <person name="Higginbotham J."/>
            <person name="Cardenas M."/>
            <person name="Waligorski J."/>
            <person name="Applebaum E."/>
            <person name="Phelps L."/>
            <person name="Falcone J."/>
            <person name="Kanchi K."/>
            <person name="Thane T."/>
            <person name="Scimone A."/>
            <person name="Thane N."/>
            <person name="Henke J."/>
            <person name="Wang T."/>
            <person name="Ruppert J."/>
            <person name="Shah N."/>
            <person name="Rotter K."/>
            <person name="Hodges J."/>
            <person name="Ingenthron E."/>
            <person name="Cordes M."/>
            <person name="Kohlberg S."/>
            <person name="Sgro J."/>
            <person name="Delgado B."/>
            <person name="Mead K."/>
            <person name="Chinwalla A."/>
            <person name="Leonard S."/>
            <person name="Crouse K."/>
            <person name="Collura K."/>
            <person name="Kudrna D."/>
            <person name="Currie J."/>
            <person name="He R."/>
            <person name="Angelova A."/>
            <person name="Rajasekar S."/>
            <person name="Mueller T."/>
            <person name="Lomeli R."/>
            <person name="Scara G."/>
            <person name="Ko A."/>
            <person name="Delaney K."/>
            <person name="Wissotski M."/>
            <person name="Lopez G."/>
            <person name="Campos D."/>
            <person name="Braidotti M."/>
            <person name="Ashley E."/>
            <person name="Golser W."/>
            <person name="Kim H."/>
            <person name="Lee S."/>
            <person name="Lin J."/>
            <person name="Dujmic Z."/>
            <person name="Kim W."/>
            <person name="Talag J."/>
            <person name="Zuccolo A."/>
            <person name="Fan C."/>
            <person name="Sebastian A."/>
            <person name="Kramer M."/>
            <person name="Spiegel L."/>
            <person name="Nascimento L."/>
            <person name="Zutavern T."/>
            <person name="Miller B."/>
            <person name="Ambroise C."/>
            <person name="Muller S."/>
            <person name="Spooner W."/>
            <person name="Narechania A."/>
            <person name="Ren L."/>
            <person name="Wei S."/>
            <person name="Kumari S."/>
            <person name="Faga B."/>
            <person name="Levy M.J."/>
            <person name="McMahan L."/>
            <person name="Van Buren P."/>
            <person name="Vaughn M.W."/>
            <person name="Ying K."/>
            <person name="Yeh C.-T."/>
            <person name="Emrich S.J."/>
            <person name="Jia Y."/>
            <person name="Kalyanaraman A."/>
            <person name="Hsia A.-P."/>
            <person name="Barbazuk W.B."/>
            <person name="Baucom R.S."/>
            <person name="Brutnell T.P."/>
            <person name="Carpita N.C."/>
            <person name="Chaparro C."/>
            <person name="Chia J.-M."/>
            <person name="Deragon J.-M."/>
            <person name="Estill J.C."/>
            <person name="Fu Y."/>
            <person name="Jeddeloh J.A."/>
            <person name="Han Y."/>
            <person name="Lee H."/>
            <person name="Li P."/>
            <person name="Lisch D.R."/>
            <person name="Liu S."/>
            <person name="Liu Z."/>
            <person name="Nagel D.H."/>
            <person name="McCann M.C."/>
            <person name="SanMiguel P."/>
            <person name="Myers A.M."/>
            <person name="Nettleton D."/>
            <person name="Nguyen J."/>
            <person name="Penning B.W."/>
            <person name="Ponnala L."/>
            <person name="Schneider K.L."/>
            <person name="Schwartz D.C."/>
            <person name="Sharma A."/>
            <person name="Soderlund C."/>
            <person name="Springer N.M."/>
            <person name="Sun Q."/>
            <person name="Wang H."/>
            <person name="Waterman M."/>
            <person name="Westerman R."/>
            <person name="Wolfgruber T.K."/>
            <person name="Yang L."/>
            <person name="Yu Y."/>
            <person name="Zhang L."/>
            <person name="Zhou S."/>
            <person name="Zhu Q."/>
            <person name="Bennetzen J.L."/>
            <person name="Dawe R.K."/>
            <person name="Jiang J."/>
            <person name="Jiang N."/>
            <person name="Presting G.G."/>
            <person name="Wessler S.R."/>
            <person name="Aluru S."/>
            <person name="Martienssen R.A."/>
            <person name="Clifton S.W."/>
            <person name="McCombie W.R."/>
            <person name="Wing R.A."/>
            <person name="Wilson R.K."/>
        </authorList>
    </citation>
    <scope>NUCLEOTIDE SEQUENCE [LARGE SCALE GENOMIC DNA]</scope>
    <source>
        <strain evidence="12">cv. B73</strain>
    </source>
</reference>
<dbReference type="PROSITE" id="PS50089">
    <property type="entry name" value="ZF_RING_2"/>
    <property type="match status" value="1"/>
</dbReference>
<dbReference type="InterPro" id="IPR013083">
    <property type="entry name" value="Znf_RING/FYVE/PHD"/>
</dbReference>
<keyword evidence="7" id="KW-0862">Zinc</keyword>
<evidence type="ECO:0000259" key="10">
    <source>
        <dbReference type="PROSITE" id="PS50089"/>
    </source>
</evidence>
<dbReference type="Gene3D" id="3.30.40.10">
    <property type="entry name" value="Zinc/RING finger domain, C3HC4 (zinc finger)"/>
    <property type="match status" value="1"/>
</dbReference>
<evidence type="ECO:0000256" key="4">
    <source>
        <dbReference type="ARBA" id="ARBA00022723"/>
    </source>
</evidence>
<dbReference type="SUPFAM" id="SSF56112">
    <property type="entry name" value="Protein kinase-like (PK-like)"/>
    <property type="match status" value="1"/>
</dbReference>
<keyword evidence="5 8" id="KW-0863">Zinc-finger</keyword>
<dbReference type="CDD" id="cd23116">
    <property type="entry name" value="RING-H2_AIRP1-like"/>
    <property type="match status" value="1"/>
</dbReference>
<evidence type="ECO:0000256" key="6">
    <source>
        <dbReference type="ARBA" id="ARBA00022786"/>
    </source>
</evidence>
<keyword evidence="4" id="KW-0479">Metal-binding</keyword>
<dbReference type="SMART" id="SM00184">
    <property type="entry name" value="RING"/>
    <property type="match status" value="1"/>
</dbReference>
<evidence type="ECO:0000256" key="7">
    <source>
        <dbReference type="ARBA" id="ARBA00022833"/>
    </source>
</evidence>